<gene>
    <name evidence="2" type="ORF">SLS59_006978</name>
</gene>
<feature type="region of interest" description="Disordered" evidence="1">
    <location>
        <begin position="283"/>
        <end position="321"/>
    </location>
</feature>
<feature type="compositionally biased region" description="Polar residues" evidence="1">
    <location>
        <begin position="756"/>
        <end position="771"/>
    </location>
</feature>
<evidence type="ECO:0000313" key="3">
    <source>
        <dbReference type="Proteomes" id="UP001521222"/>
    </source>
</evidence>
<keyword evidence="3" id="KW-1185">Reference proteome</keyword>
<feature type="region of interest" description="Disordered" evidence="1">
    <location>
        <begin position="1"/>
        <end position="58"/>
    </location>
</feature>
<feature type="region of interest" description="Disordered" evidence="1">
    <location>
        <begin position="99"/>
        <end position="197"/>
    </location>
</feature>
<feature type="compositionally biased region" description="Basic and acidic residues" evidence="1">
    <location>
        <begin position="117"/>
        <end position="130"/>
    </location>
</feature>
<comment type="caution">
    <text evidence="2">The sequence shown here is derived from an EMBL/GenBank/DDBJ whole genome shotgun (WGS) entry which is preliminary data.</text>
</comment>
<feature type="compositionally biased region" description="Polar residues" evidence="1">
    <location>
        <begin position="136"/>
        <end position="147"/>
    </location>
</feature>
<feature type="compositionally biased region" description="Polar residues" evidence="1">
    <location>
        <begin position="297"/>
        <end position="311"/>
    </location>
</feature>
<feature type="compositionally biased region" description="Basic residues" evidence="1">
    <location>
        <begin position="176"/>
        <end position="189"/>
    </location>
</feature>
<dbReference type="Proteomes" id="UP001521222">
    <property type="component" value="Unassembled WGS sequence"/>
</dbReference>
<evidence type="ECO:0008006" key="4">
    <source>
        <dbReference type="Google" id="ProtNLM"/>
    </source>
</evidence>
<feature type="compositionally biased region" description="Polar residues" evidence="1">
    <location>
        <begin position="37"/>
        <end position="50"/>
    </location>
</feature>
<feature type="compositionally biased region" description="Polar residues" evidence="1">
    <location>
        <begin position="162"/>
        <end position="171"/>
    </location>
</feature>
<feature type="compositionally biased region" description="Acidic residues" evidence="1">
    <location>
        <begin position="284"/>
        <end position="295"/>
    </location>
</feature>
<dbReference type="EMBL" id="JAKIXB020000023">
    <property type="protein sequence ID" value="KAL1598294.1"/>
    <property type="molecule type" value="Genomic_DNA"/>
</dbReference>
<accession>A0ABR3R1J3</accession>
<evidence type="ECO:0000256" key="1">
    <source>
        <dbReference type="SAM" id="MobiDB-lite"/>
    </source>
</evidence>
<reference evidence="2 3" key="1">
    <citation type="submission" date="2024-02" db="EMBL/GenBank/DDBJ databases">
        <title>De novo assembly and annotation of 12 fungi associated with fruit tree decline syndrome in Ontario, Canada.</title>
        <authorList>
            <person name="Sulman M."/>
            <person name="Ellouze W."/>
            <person name="Ilyukhin E."/>
        </authorList>
    </citation>
    <scope>NUCLEOTIDE SEQUENCE [LARGE SCALE GENOMIC DNA]</scope>
    <source>
        <strain evidence="2 3">M97-236</strain>
    </source>
</reference>
<feature type="region of interest" description="Disordered" evidence="1">
    <location>
        <begin position="684"/>
        <end position="708"/>
    </location>
</feature>
<evidence type="ECO:0000313" key="2">
    <source>
        <dbReference type="EMBL" id="KAL1598294.1"/>
    </source>
</evidence>
<organism evidence="2 3">
    <name type="scientific">Nothophoma quercina</name>
    <dbReference type="NCBI Taxonomy" id="749835"/>
    <lineage>
        <taxon>Eukaryota</taxon>
        <taxon>Fungi</taxon>
        <taxon>Dikarya</taxon>
        <taxon>Ascomycota</taxon>
        <taxon>Pezizomycotina</taxon>
        <taxon>Dothideomycetes</taxon>
        <taxon>Pleosporomycetidae</taxon>
        <taxon>Pleosporales</taxon>
        <taxon>Pleosporineae</taxon>
        <taxon>Didymellaceae</taxon>
        <taxon>Nothophoma</taxon>
    </lineage>
</organism>
<protein>
    <recommendedName>
        <fullName evidence="4">Pathway-specific nitrogen regulator</fullName>
    </recommendedName>
</protein>
<sequence length="802" mass="89077">MTTLDELRDQGVTSFAIHEDQEYREPLSPGTMFEGDTSFNSDLVSMNGDESPSIEVERDEREFGDELLQPYQSSYTARSGHSRRQSATTHYSFISAMSSENGSVTGKPASAGVDTRYTPRKERPRFRNPESVRAMQMSSPLPVSTYESNRERMKSAYGLATPSRTGRSETPVSRHSGSRRGSIRSHHSPKPPPTPQQAPLVLLHVTILPMQMPLSHDLMARIMPEWLVENYRLLEEKLQDIILMRRGLLIPHPRDEYELLEERILESLELKTPRLLKCGHFVAPDDDTDKDDDNDSAIGSQDGASRTSGGTMTDDHDGMHTRRDSAMCLDCHRELKRPGQGVGAGTRRFDIKIYAANGLMRSEAWNAAWTEMERCDVEITPWVPEDVRKTLEKRVLEEQEADKRKAAYNAELQRRVQEDAVRQQKLAAEAVVKKQQEEEELQRSFEAATAALQKSVEEKAADKATFEATLEEKIEEAKEAIRFELESQAMMESNSVAERFRAMEEVLRQYQYISCPQSPSPARSIVSSRSRASTYDLDLRSVSRGRRGYTSSRPHAAQHQLPLGVLLKNYLVVQLSDPKNWAIVLLTAAVGFMSMNMTTQQPSTPLISDVPSVNTASASAIMATTTAFSTLTVTETQMESSAYPTTAYSSLAYPTASYSSVVGSILPSILPEVVVDPNEAPVFESSATVDDEPLSPRRASESSEVDSEETVVADLVAEDLTEPANIDLSLFQHTSELLEAAHEDAVVMEDPVTPQAEDSASETESVANAETDSVAIESDEEMDVCPVENVLEETEETCGAKE</sequence>
<name>A0ABR3R1J3_9PLEO</name>
<feature type="region of interest" description="Disordered" evidence="1">
    <location>
        <begin position="750"/>
        <end position="785"/>
    </location>
</feature>
<proteinExistence type="predicted"/>